<name>A0A0K0G388_STRVS</name>
<evidence type="ECO:0000256" key="1">
    <source>
        <dbReference type="SAM" id="Coils"/>
    </source>
</evidence>
<accession>A0A0K0G388</accession>
<proteinExistence type="predicted"/>
<protein>
    <submittedName>
        <fullName evidence="3">Csm1 domain-containing protein</fullName>
    </submittedName>
</protein>
<sequence>MVYKNTRNFNKNDIDDKTVHELLNEALKKVENYKSLYKSENNLNISYEKQLDSSEVKIKSLEKTNKEQKSIINKLNKEIKEQQKLLDEQREIINLLKSDKRTNCLKNELEELENDNKKPNYDVLKLTDIDDINSDVEELEFDNFEACVQPLFSSSKIIDDSETLCRQKWILHFSGKKASYVIWDDNKILTEGVVLPKTEISVEHHQLLVFDAIFKKKIKFDFESTISILSNSNIERIYKSDYQVYYKKTLPLAKYIYSKLKNFKSIEFDTLIHESIDKIFNYCIELEAKTK</sequence>
<evidence type="ECO:0000313" key="3">
    <source>
        <dbReference type="WBParaSite" id="SVE_1918900.1"/>
    </source>
</evidence>
<reference evidence="3" key="2">
    <citation type="submission" date="2015-08" db="UniProtKB">
        <authorList>
            <consortium name="WormBaseParasite"/>
        </authorList>
    </citation>
    <scope>IDENTIFICATION</scope>
</reference>
<reference evidence="2" key="1">
    <citation type="submission" date="2014-07" db="EMBL/GenBank/DDBJ databases">
        <authorList>
            <person name="Martin A.A"/>
            <person name="De Silva N."/>
        </authorList>
    </citation>
    <scope>NUCLEOTIDE SEQUENCE</scope>
</reference>
<dbReference type="WBParaSite" id="SVE_1918900.1">
    <property type="protein sequence ID" value="SVE_1918900.1"/>
    <property type="gene ID" value="SVE_1918900"/>
</dbReference>
<keyword evidence="1" id="KW-0175">Coiled coil</keyword>
<dbReference type="Proteomes" id="UP000035680">
    <property type="component" value="Unassembled WGS sequence"/>
</dbReference>
<organism evidence="2 3">
    <name type="scientific">Strongyloides venezuelensis</name>
    <name type="common">Threadworm</name>
    <dbReference type="NCBI Taxonomy" id="75913"/>
    <lineage>
        <taxon>Eukaryota</taxon>
        <taxon>Metazoa</taxon>
        <taxon>Ecdysozoa</taxon>
        <taxon>Nematoda</taxon>
        <taxon>Chromadorea</taxon>
        <taxon>Rhabditida</taxon>
        <taxon>Tylenchina</taxon>
        <taxon>Panagrolaimomorpha</taxon>
        <taxon>Strongyloidoidea</taxon>
        <taxon>Strongyloididae</taxon>
        <taxon>Strongyloides</taxon>
    </lineage>
</organism>
<dbReference type="AlphaFoldDB" id="A0A0K0G388"/>
<feature type="coiled-coil region" evidence="1">
    <location>
        <begin position="23"/>
        <end position="115"/>
    </location>
</feature>
<keyword evidence="2" id="KW-1185">Reference proteome</keyword>
<evidence type="ECO:0000313" key="2">
    <source>
        <dbReference type="Proteomes" id="UP000035680"/>
    </source>
</evidence>